<keyword evidence="4" id="KW-0862">Zinc</keyword>
<reference evidence="8" key="1">
    <citation type="submission" date="2009-10" db="EMBL/GenBank/DDBJ databases">
        <title>Diversity of trophic interactions inside an arsenic-rich microbial ecosystem.</title>
        <authorList>
            <person name="Bertin P.N."/>
            <person name="Heinrich-Salmeron A."/>
            <person name="Pelletier E."/>
            <person name="Goulhen-Chollet F."/>
            <person name="Arsene-Ploetze F."/>
            <person name="Gallien S."/>
            <person name="Calteau A."/>
            <person name="Vallenet D."/>
            <person name="Casiot C."/>
            <person name="Chane-Woon-Ming B."/>
            <person name="Giloteaux L."/>
            <person name="Barakat M."/>
            <person name="Bonnefoy V."/>
            <person name="Bruneel O."/>
            <person name="Chandler M."/>
            <person name="Cleiss J."/>
            <person name="Duran R."/>
            <person name="Elbaz-Poulichet F."/>
            <person name="Fonknechten N."/>
            <person name="Lauga B."/>
            <person name="Mornico D."/>
            <person name="Ortet P."/>
            <person name="Schaeffer C."/>
            <person name="Siguier P."/>
            <person name="Alexander Thil Smith A."/>
            <person name="Van Dorsselaer A."/>
            <person name="Weissenbach J."/>
            <person name="Medigue C."/>
            <person name="Le Paslier D."/>
        </authorList>
    </citation>
    <scope>NUCLEOTIDE SEQUENCE</scope>
</reference>
<dbReference type="EC" id="6.1.1.-" evidence="8"/>
<dbReference type="GO" id="GO:0004818">
    <property type="term" value="F:glutamate-tRNA ligase activity"/>
    <property type="evidence" value="ECO:0007669"/>
    <property type="project" value="TreeGrafter"/>
</dbReference>
<evidence type="ECO:0000256" key="2">
    <source>
        <dbReference type="ARBA" id="ARBA00022723"/>
    </source>
</evidence>
<accession>E6QSQ8</accession>
<dbReference type="GO" id="GO:0005829">
    <property type="term" value="C:cytosol"/>
    <property type="evidence" value="ECO:0007669"/>
    <property type="project" value="TreeGrafter"/>
</dbReference>
<dbReference type="GO" id="GO:0006424">
    <property type="term" value="P:glutamyl-tRNA aminoacylation"/>
    <property type="evidence" value="ECO:0007669"/>
    <property type="project" value="InterPro"/>
</dbReference>
<organism evidence="8">
    <name type="scientific">mine drainage metagenome</name>
    <dbReference type="NCBI Taxonomy" id="410659"/>
    <lineage>
        <taxon>unclassified sequences</taxon>
        <taxon>metagenomes</taxon>
        <taxon>ecological metagenomes</taxon>
    </lineage>
</organism>
<dbReference type="InterPro" id="IPR020058">
    <property type="entry name" value="Glu/Gln-tRNA-synth_Ib_cat-dom"/>
</dbReference>
<dbReference type="Pfam" id="PF00749">
    <property type="entry name" value="tRNA-synt_1c"/>
    <property type="match status" value="1"/>
</dbReference>
<evidence type="ECO:0000256" key="3">
    <source>
        <dbReference type="ARBA" id="ARBA00022741"/>
    </source>
</evidence>
<keyword evidence="5" id="KW-0067">ATP-binding</keyword>
<evidence type="ECO:0000256" key="4">
    <source>
        <dbReference type="ARBA" id="ARBA00022833"/>
    </source>
</evidence>
<keyword evidence="3" id="KW-0547">Nucleotide-binding</keyword>
<evidence type="ECO:0000259" key="7">
    <source>
        <dbReference type="Pfam" id="PF00749"/>
    </source>
</evidence>
<dbReference type="InterPro" id="IPR014729">
    <property type="entry name" value="Rossmann-like_a/b/a_fold"/>
</dbReference>
<dbReference type="PANTHER" id="PTHR43311">
    <property type="entry name" value="GLUTAMATE--TRNA LIGASE"/>
    <property type="match status" value="1"/>
</dbReference>
<evidence type="ECO:0000313" key="8">
    <source>
        <dbReference type="EMBL" id="CBI10280.1"/>
    </source>
</evidence>
<name>E6QSQ8_9ZZZZ</name>
<dbReference type="PRINTS" id="PR00987">
    <property type="entry name" value="TRNASYNTHGLU"/>
</dbReference>
<dbReference type="Gene3D" id="3.40.50.620">
    <property type="entry name" value="HUPs"/>
    <property type="match status" value="1"/>
</dbReference>
<evidence type="ECO:0000256" key="5">
    <source>
        <dbReference type="ARBA" id="ARBA00022840"/>
    </source>
</evidence>
<evidence type="ECO:0000256" key="6">
    <source>
        <dbReference type="ARBA" id="ARBA00023146"/>
    </source>
</evidence>
<dbReference type="NCBIfam" id="NF004314">
    <property type="entry name" value="PRK05710.1-3"/>
    <property type="match status" value="1"/>
</dbReference>
<dbReference type="PANTHER" id="PTHR43311:SF1">
    <property type="entry name" value="GLUTAMYL-Q TRNA(ASP) SYNTHETASE"/>
    <property type="match status" value="1"/>
</dbReference>
<evidence type="ECO:0000256" key="1">
    <source>
        <dbReference type="ARBA" id="ARBA00022598"/>
    </source>
</evidence>
<keyword evidence="2" id="KW-0479">Metal-binding</keyword>
<proteinExistence type="predicted"/>
<dbReference type="InterPro" id="IPR000924">
    <property type="entry name" value="Glu/Gln-tRNA-synth"/>
</dbReference>
<keyword evidence="6" id="KW-0030">Aminoacyl-tRNA synthetase</keyword>
<gene>
    <name evidence="8" type="primary">gluQ</name>
    <name evidence="8" type="ORF">CARN7_1053</name>
</gene>
<dbReference type="GO" id="GO:0008270">
    <property type="term" value="F:zinc ion binding"/>
    <property type="evidence" value="ECO:0007669"/>
    <property type="project" value="InterPro"/>
</dbReference>
<dbReference type="InterPro" id="IPR049940">
    <property type="entry name" value="GluQ/Sye"/>
</dbReference>
<dbReference type="InterPro" id="IPR022380">
    <property type="entry name" value="Glu-Q_tRNA(Asp)_Synthase"/>
</dbReference>
<dbReference type="EMBL" id="CABR01000080">
    <property type="protein sequence ID" value="CBI10280.1"/>
    <property type="molecule type" value="Genomic_DNA"/>
</dbReference>
<feature type="domain" description="Glutamyl/glutaminyl-tRNA synthetase class Ib catalytic" evidence="7">
    <location>
        <begin position="2"/>
        <end position="223"/>
    </location>
</feature>
<keyword evidence="1 8" id="KW-0436">Ligase</keyword>
<sequence>MHAGSLLVALGSYLSARAQQGRWLIRMEDLDVPRCSAQAADMILRQLEVLGFEWDGEVMTQSSSNESYLATLQNLQANGQIYSCQCSRRDWVDTGETRVYAGTCRERNLLASERHALRLRVHAGKIGFDDRIQGRVEQLVAEAVGDFVLRRTDGYVAYQLAVVVDDAECGVTEVVRGADLLDSTPRQIYLRNVLGLPTPHYAHLPLLINPAGQKLSKQTRATPIALGNPLDDLRPAMALLGHPVPPAIDRLQDFWPWALAAWSEANVPKTTQLLATV</sequence>
<dbReference type="GO" id="GO:0005524">
    <property type="term" value="F:ATP binding"/>
    <property type="evidence" value="ECO:0007669"/>
    <property type="project" value="UniProtKB-KW"/>
</dbReference>
<comment type="caution">
    <text evidence="8">The sequence shown here is derived from an EMBL/GenBank/DDBJ whole genome shotgun (WGS) entry which is preliminary data.</text>
</comment>
<dbReference type="GO" id="GO:0006400">
    <property type="term" value="P:tRNA modification"/>
    <property type="evidence" value="ECO:0007669"/>
    <property type="project" value="InterPro"/>
</dbReference>
<protein>
    <submittedName>
        <fullName evidence="8">Glutamyl-Q tRNA(Asp) synthetase (Glu-Q-RSs)</fullName>
        <ecNumber evidence="8">6.1.1.-</ecNumber>
    </submittedName>
</protein>
<dbReference type="AlphaFoldDB" id="E6QSQ8"/>
<dbReference type="NCBIfam" id="TIGR03838">
    <property type="entry name" value="queuosine_YadB"/>
    <property type="match status" value="1"/>
</dbReference>
<dbReference type="SUPFAM" id="SSF52374">
    <property type="entry name" value="Nucleotidylyl transferase"/>
    <property type="match status" value="1"/>
</dbReference>